<organism evidence="2 3">
    <name type="scientific">Mycena metata</name>
    <dbReference type="NCBI Taxonomy" id="1033252"/>
    <lineage>
        <taxon>Eukaryota</taxon>
        <taxon>Fungi</taxon>
        <taxon>Dikarya</taxon>
        <taxon>Basidiomycota</taxon>
        <taxon>Agaricomycotina</taxon>
        <taxon>Agaricomycetes</taxon>
        <taxon>Agaricomycetidae</taxon>
        <taxon>Agaricales</taxon>
        <taxon>Marasmiineae</taxon>
        <taxon>Mycenaceae</taxon>
        <taxon>Mycena</taxon>
    </lineage>
</organism>
<dbReference type="EMBL" id="JARKIB010000021">
    <property type="protein sequence ID" value="KAJ7767649.1"/>
    <property type="molecule type" value="Genomic_DNA"/>
</dbReference>
<dbReference type="AlphaFoldDB" id="A0AAD7JLT0"/>
<feature type="signal peptide" evidence="1">
    <location>
        <begin position="1"/>
        <end position="25"/>
    </location>
</feature>
<feature type="chain" id="PRO_5041949877" evidence="1">
    <location>
        <begin position="26"/>
        <end position="143"/>
    </location>
</feature>
<proteinExistence type="predicted"/>
<accession>A0AAD7JLT0</accession>
<reference evidence="2" key="1">
    <citation type="submission" date="2023-03" db="EMBL/GenBank/DDBJ databases">
        <title>Massive genome expansion in bonnet fungi (Mycena s.s.) driven by repeated elements and novel gene families across ecological guilds.</title>
        <authorList>
            <consortium name="Lawrence Berkeley National Laboratory"/>
            <person name="Harder C.B."/>
            <person name="Miyauchi S."/>
            <person name="Viragh M."/>
            <person name="Kuo A."/>
            <person name="Thoen E."/>
            <person name="Andreopoulos B."/>
            <person name="Lu D."/>
            <person name="Skrede I."/>
            <person name="Drula E."/>
            <person name="Henrissat B."/>
            <person name="Morin E."/>
            <person name="Kohler A."/>
            <person name="Barry K."/>
            <person name="LaButti K."/>
            <person name="Morin E."/>
            <person name="Salamov A."/>
            <person name="Lipzen A."/>
            <person name="Mereny Z."/>
            <person name="Hegedus B."/>
            <person name="Baldrian P."/>
            <person name="Stursova M."/>
            <person name="Weitz H."/>
            <person name="Taylor A."/>
            <person name="Grigoriev I.V."/>
            <person name="Nagy L.G."/>
            <person name="Martin F."/>
            <person name="Kauserud H."/>
        </authorList>
    </citation>
    <scope>NUCLEOTIDE SEQUENCE</scope>
    <source>
        <strain evidence="2">CBHHK182m</strain>
    </source>
</reference>
<gene>
    <name evidence="2" type="ORF">B0H16DRAFT_334579</name>
</gene>
<comment type="caution">
    <text evidence="2">The sequence shown here is derived from an EMBL/GenBank/DDBJ whole genome shotgun (WGS) entry which is preliminary data.</text>
</comment>
<evidence type="ECO:0000256" key="1">
    <source>
        <dbReference type="SAM" id="SignalP"/>
    </source>
</evidence>
<keyword evidence="1" id="KW-0732">Signal</keyword>
<keyword evidence="3" id="KW-1185">Reference proteome</keyword>
<dbReference type="Proteomes" id="UP001215598">
    <property type="component" value="Unassembled WGS sequence"/>
</dbReference>
<protein>
    <submittedName>
        <fullName evidence="2">Uncharacterized protein</fullName>
    </submittedName>
</protein>
<sequence>MLSVWSLLLVAAVQLGAFCAMTANAADPVSPSSSFFTSLLAFQQAADIVSGDKYFAEFGPNLTVLNRITSDLKNSSVAFDAVGVQVASISELSPSDAAILNSTDILLSQFPMLGNLNFLQESKASFCASVRDLSHQTMCFLAG</sequence>
<name>A0AAD7JLT0_9AGAR</name>
<evidence type="ECO:0000313" key="3">
    <source>
        <dbReference type="Proteomes" id="UP001215598"/>
    </source>
</evidence>
<evidence type="ECO:0000313" key="2">
    <source>
        <dbReference type="EMBL" id="KAJ7767649.1"/>
    </source>
</evidence>